<feature type="transmembrane region" description="Helical" evidence="1">
    <location>
        <begin position="34"/>
        <end position="52"/>
    </location>
</feature>
<evidence type="ECO:0000256" key="1">
    <source>
        <dbReference type="SAM" id="Phobius"/>
    </source>
</evidence>
<evidence type="ECO:0000313" key="2">
    <source>
        <dbReference type="EnsemblPlants" id="MELO3C034542.2.1"/>
    </source>
</evidence>
<dbReference type="Gramene" id="MELO3C034542.2.1">
    <property type="protein sequence ID" value="MELO3C034542.2.1"/>
    <property type="gene ID" value="MELO3C034542.2"/>
</dbReference>
<keyword evidence="1" id="KW-0812">Transmembrane</keyword>
<keyword evidence="1" id="KW-1133">Transmembrane helix</keyword>
<reference evidence="2" key="1">
    <citation type="submission" date="2023-03" db="UniProtKB">
        <authorList>
            <consortium name="EnsemblPlants"/>
        </authorList>
    </citation>
    <scope>IDENTIFICATION</scope>
</reference>
<dbReference type="AlphaFoldDB" id="A0A9I9EJB5"/>
<name>A0A9I9EJB5_CUCME</name>
<sequence length="94" mass="10748">MIIRSVVSGSSKVGKESVCFSPRFICIATPHSRVLWYVYASMPFVFHCVFGLHSLLRHLSLIFAAFHFVPLSFVQGFESIWKVSSSTYPELLRY</sequence>
<keyword evidence="1" id="KW-0472">Membrane</keyword>
<protein>
    <submittedName>
        <fullName evidence="2">Uncharacterized protein</fullName>
    </submittedName>
</protein>
<proteinExistence type="predicted"/>
<organism evidence="2">
    <name type="scientific">Cucumis melo</name>
    <name type="common">Muskmelon</name>
    <dbReference type="NCBI Taxonomy" id="3656"/>
    <lineage>
        <taxon>Eukaryota</taxon>
        <taxon>Viridiplantae</taxon>
        <taxon>Streptophyta</taxon>
        <taxon>Embryophyta</taxon>
        <taxon>Tracheophyta</taxon>
        <taxon>Spermatophyta</taxon>
        <taxon>Magnoliopsida</taxon>
        <taxon>eudicotyledons</taxon>
        <taxon>Gunneridae</taxon>
        <taxon>Pentapetalae</taxon>
        <taxon>rosids</taxon>
        <taxon>fabids</taxon>
        <taxon>Cucurbitales</taxon>
        <taxon>Cucurbitaceae</taxon>
        <taxon>Benincaseae</taxon>
        <taxon>Cucumis</taxon>
    </lineage>
</organism>
<accession>A0A9I9EJB5</accession>
<dbReference type="EnsemblPlants" id="MELO3C034542.2.1">
    <property type="protein sequence ID" value="MELO3C034542.2.1"/>
    <property type="gene ID" value="MELO3C034542.2"/>
</dbReference>